<reference evidence="3" key="1">
    <citation type="submission" date="2021-02" db="EMBL/GenBank/DDBJ databases">
        <authorList>
            <person name="Nowell W R."/>
        </authorList>
    </citation>
    <scope>NUCLEOTIDE SEQUENCE</scope>
</reference>
<organism evidence="3 4">
    <name type="scientific">Rotaria socialis</name>
    <dbReference type="NCBI Taxonomy" id="392032"/>
    <lineage>
        <taxon>Eukaryota</taxon>
        <taxon>Metazoa</taxon>
        <taxon>Spiralia</taxon>
        <taxon>Gnathifera</taxon>
        <taxon>Rotifera</taxon>
        <taxon>Eurotatoria</taxon>
        <taxon>Bdelloidea</taxon>
        <taxon>Philodinida</taxon>
        <taxon>Philodinidae</taxon>
        <taxon>Rotaria</taxon>
    </lineage>
</organism>
<dbReference type="Gene3D" id="3.40.710.10">
    <property type="entry name" value="DD-peptidase/beta-lactamase superfamily"/>
    <property type="match status" value="1"/>
</dbReference>
<name>A0A820PVN7_9BILA</name>
<dbReference type="Proteomes" id="UP000663851">
    <property type="component" value="Unassembled WGS sequence"/>
</dbReference>
<keyword evidence="5" id="KW-1185">Reference proteome</keyword>
<proteinExistence type="predicted"/>
<evidence type="ECO:0000259" key="1">
    <source>
        <dbReference type="Pfam" id="PF00144"/>
    </source>
</evidence>
<dbReference type="EMBL" id="CAJOBP010000926">
    <property type="protein sequence ID" value="CAF4235994.1"/>
    <property type="molecule type" value="Genomic_DNA"/>
</dbReference>
<gene>
    <name evidence="3" type="ORF">HFQ381_LOCUS20664</name>
    <name evidence="2" type="ORF">UJA718_LOCUS8636</name>
</gene>
<dbReference type="AlphaFoldDB" id="A0A820PVN7"/>
<evidence type="ECO:0000313" key="2">
    <source>
        <dbReference type="EMBL" id="CAF4235994.1"/>
    </source>
</evidence>
<evidence type="ECO:0000313" key="4">
    <source>
        <dbReference type="Proteomes" id="UP000663851"/>
    </source>
</evidence>
<evidence type="ECO:0000313" key="3">
    <source>
        <dbReference type="EMBL" id="CAF4409031.1"/>
    </source>
</evidence>
<dbReference type="Pfam" id="PF00144">
    <property type="entry name" value="Beta-lactamase"/>
    <property type="match status" value="1"/>
</dbReference>
<sequence length="444" mass="49832">MNEEASALGFNRHIREYWIIVYFLLKQESAFAIDSIDTYKIMLGLFKPEKITFKKPDEDVQQHTYRNNVAVRSEPIDYNIRGFIKPGWGFVRDIFRDNFVQERDLGASVAAYHQGSLVFELGGGWFDQSQTKPYDINTLQLVFSTTKGLVAAAVALAVQQGLLDYSALVTKYWPEYGQNGKENTKVSDILSHRAGLPDINEPFETYMNWTVMIHKLEKMAPSWPPGSAHGYHALTYGWLAGELIRRVDPKKRSLGQFVKEEISDLINIDFSIGLPENREHLVSPLVLGKAMINGANESDLIPLTQFNDPRTHRAEIPAANGIATARSVARLYSGLIGDLDNGGFKRILNEDTLKLATRSNTLKDEIDLSMQIKNSFAMGFLLYDEILPQFGPNSFGHGGFGGSIGFCAPSKNFSFAFAMNRLDVESVNDQRIGPMLNRIAEYLN</sequence>
<dbReference type="EMBL" id="CAJOBO010001785">
    <property type="protein sequence ID" value="CAF4409031.1"/>
    <property type="molecule type" value="Genomic_DNA"/>
</dbReference>
<feature type="domain" description="Beta-lactamase-related" evidence="1">
    <location>
        <begin position="96"/>
        <end position="424"/>
    </location>
</feature>
<accession>A0A820PVN7</accession>
<dbReference type="PANTHER" id="PTHR43319">
    <property type="entry name" value="BETA-LACTAMASE-RELATED"/>
    <property type="match status" value="1"/>
</dbReference>
<dbReference type="SUPFAM" id="SSF56601">
    <property type="entry name" value="beta-lactamase/transpeptidase-like"/>
    <property type="match status" value="1"/>
</dbReference>
<comment type="caution">
    <text evidence="3">The sequence shown here is derived from an EMBL/GenBank/DDBJ whole genome shotgun (WGS) entry which is preliminary data.</text>
</comment>
<dbReference type="InterPro" id="IPR052907">
    <property type="entry name" value="Beta-lactamase/esterase"/>
</dbReference>
<dbReference type="PANTHER" id="PTHR43319:SF3">
    <property type="entry name" value="BETA-LACTAMASE-RELATED DOMAIN-CONTAINING PROTEIN"/>
    <property type="match status" value="1"/>
</dbReference>
<dbReference type="InterPro" id="IPR001466">
    <property type="entry name" value="Beta-lactam-related"/>
</dbReference>
<evidence type="ECO:0000313" key="5">
    <source>
        <dbReference type="Proteomes" id="UP000663873"/>
    </source>
</evidence>
<protein>
    <recommendedName>
        <fullName evidence="1">Beta-lactamase-related domain-containing protein</fullName>
    </recommendedName>
</protein>
<dbReference type="Proteomes" id="UP000663873">
    <property type="component" value="Unassembled WGS sequence"/>
</dbReference>
<dbReference type="InterPro" id="IPR012338">
    <property type="entry name" value="Beta-lactam/transpept-like"/>
</dbReference>